<evidence type="ECO:0000256" key="1">
    <source>
        <dbReference type="ARBA" id="ARBA00005531"/>
    </source>
</evidence>
<dbReference type="OMA" id="YECFKAS"/>
<sequence length="468" mass="52346">MELGYGDYALLIVIAVAFAIVSIVAVKRKRKLPIFIIDYTCAKCPDDYKTNLEALFFYFKTMGSMSDRDIIFQSKVFLKSGIGEEAYAPCNTLSKGPLVTTEDMICQFHIVITQTVEKLLKKTGVSPSEIDILVVNSGAFNPSPSLTAHVVNHFKMRSDIKCFNLAGMGCSAGLISLRLAGDLLRAGRHRRSKARYALVASAELIVRLYDGKERSMMVTNCLFRSAGNALLLSNRREDKQRSKMEVLHVVRVNTARKDEAHNVVRLEEDEDGRWGARLSMELIEVATNALTENIRVLAPLVLPFSQLVMVMWNVLQRNILGRKGVPEFVPNFKSAFEHFCIHPGGKAVIEGVGKGLRLSNYDVEPSAMALHRFGNTSCSGVWYILAYMEAKQRLKKGDRVWQIGLGSGFKCVSAVLRVLKDLDARHDNPWYDCIHRYPVTEDLSSLPHTVPIIQYFARLLGTSPQIAK</sequence>
<dbReference type="EMBL" id="CM035424">
    <property type="protein sequence ID" value="KAH7351971.1"/>
    <property type="molecule type" value="Genomic_DNA"/>
</dbReference>
<organism evidence="8 9">
    <name type="scientific">Ceratopteris richardii</name>
    <name type="common">Triangle waterfern</name>
    <dbReference type="NCBI Taxonomy" id="49495"/>
    <lineage>
        <taxon>Eukaryota</taxon>
        <taxon>Viridiplantae</taxon>
        <taxon>Streptophyta</taxon>
        <taxon>Embryophyta</taxon>
        <taxon>Tracheophyta</taxon>
        <taxon>Polypodiopsida</taxon>
        <taxon>Polypodiidae</taxon>
        <taxon>Polypodiales</taxon>
        <taxon>Pteridineae</taxon>
        <taxon>Pteridaceae</taxon>
        <taxon>Parkerioideae</taxon>
        <taxon>Ceratopteris</taxon>
    </lineage>
</organism>
<keyword evidence="5" id="KW-1133">Transmembrane helix</keyword>
<dbReference type="PANTHER" id="PTHR31561">
    <property type="entry name" value="3-KETOACYL-COA SYNTHASE"/>
    <property type="match status" value="1"/>
</dbReference>
<evidence type="ECO:0000313" key="9">
    <source>
        <dbReference type="Proteomes" id="UP000825935"/>
    </source>
</evidence>
<dbReference type="CDD" id="cd00831">
    <property type="entry name" value="CHS_like"/>
    <property type="match status" value="1"/>
</dbReference>
<keyword evidence="3 4" id="KW-0012">Acyltransferase</keyword>
<accession>A0A8T2SKE2</accession>
<evidence type="ECO:0000256" key="3">
    <source>
        <dbReference type="ARBA" id="ARBA00023315"/>
    </source>
</evidence>
<dbReference type="GO" id="GO:0006633">
    <property type="term" value="P:fatty acid biosynthetic process"/>
    <property type="evidence" value="ECO:0007669"/>
    <property type="project" value="InterPro"/>
</dbReference>
<dbReference type="EC" id="2.3.1.-" evidence="4"/>
<evidence type="ECO:0000259" key="6">
    <source>
        <dbReference type="Pfam" id="PF08392"/>
    </source>
</evidence>
<dbReference type="Proteomes" id="UP000825935">
    <property type="component" value="Chromosome 19"/>
</dbReference>
<keyword evidence="5" id="KW-0812">Transmembrane</keyword>
<dbReference type="Pfam" id="PF08392">
    <property type="entry name" value="FAE1_CUT1_RppA"/>
    <property type="match status" value="1"/>
</dbReference>
<feature type="domain" description="FAE" evidence="6">
    <location>
        <begin position="28"/>
        <end position="318"/>
    </location>
</feature>
<evidence type="ECO:0000256" key="4">
    <source>
        <dbReference type="PIRNR" id="PIRNR036417"/>
    </source>
</evidence>
<proteinExistence type="inferred from homology"/>
<evidence type="ECO:0000256" key="5">
    <source>
        <dbReference type="SAM" id="Phobius"/>
    </source>
</evidence>
<dbReference type="InterPro" id="IPR013601">
    <property type="entry name" value="FAE1_typ3_polyketide_synth"/>
</dbReference>
<dbReference type="GO" id="GO:0016020">
    <property type="term" value="C:membrane"/>
    <property type="evidence" value="ECO:0007669"/>
    <property type="project" value="InterPro"/>
</dbReference>
<protein>
    <recommendedName>
        <fullName evidence="4">3-ketoacyl-CoA synthase</fullName>
        <ecNumber evidence="4">2.3.1.-</ecNumber>
    </recommendedName>
</protein>
<keyword evidence="2 4" id="KW-0808">Transferase</keyword>
<dbReference type="InterPro" id="IPR013747">
    <property type="entry name" value="ACP_syn_III_C"/>
</dbReference>
<dbReference type="SUPFAM" id="SSF53901">
    <property type="entry name" value="Thiolase-like"/>
    <property type="match status" value="1"/>
</dbReference>
<dbReference type="Pfam" id="PF08541">
    <property type="entry name" value="ACP_syn_III_C"/>
    <property type="match status" value="1"/>
</dbReference>
<feature type="transmembrane region" description="Helical" evidence="5">
    <location>
        <begin position="162"/>
        <end position="181"/>
    </location>
</feature>
<evidence type="ECO:0000259" key="7">
    <source>
        <dbReference type="Pfam" id="PF08541"/>
    </source>
</evidence>
<comment type="similarity">
    <text evidence="1 4">Belongs to the thiolase-like superfamily. Chalcone/stilbene synthases family.</text>
</comment>
<comment type="pathway">
    <text evidence="4">Lipid metabolism; fatty acid biosynthesis.</text>
</comment>
<feature type="domain" description="Beta-ketoacyl-[acyl-carrier-protein] synthase III C-terminal" evidence="7">
    <location>
        <begin position="337"/>
        <end position="417"/>
    </location>
</feature>
<dbReference type="InterPro" id="IPR012392">
    <property type="entry name" value="3-ktacl-CoA_syn"/>
</dbReference>
<feature type="transmembrane region" description="Helical" evidence="5">
    <location>
        <begin position="6"/>
        <end position="26"/>
    </location>
</feature>
<dbReference type="InterPro" id="IPR016039">
    <property type="entry name" value="Thiolase-like"/>
</dbReference>
<dbReference type="Gene3D" id="3.40.47.10">
    <property type="match status" value="1"/>
</dbReference>
<name>A0A8T2SKE2_CERRI</name>
<evidence type="ECO:0000256" key="2">
    <source>
        <dbReference type="ARBA" id="ARBA00022679"/>
    </source>
</evidence>
<dbReference type="PIRSF" id="PIRSF036417">
    <property type="entry name" value="3-ktacl-CoA_syn"/>
    <property type="match status" value="1"/>
</dbReference>
<evidence type="ECO:0000313" key="8">
    <source>
        <dbReference type="EMBL" id="KAH7351971.1"/>
    </source>
</evidence>
<gene>
    <name evidence="8" type="ORF">KP509_19G023000</name>
</gene>
<comment type="caution">
    <text evidence="8">The sequence shown here is derived from an EMBL/GenBank/DDBJ whole genome shotgun (WGS) entry which is preliminary data.</text>
</comment>
<dbReference type="OrthoDB" id="329835at2759"/>
<dbReference type="AlphaFoldDB" id="A0A8T2SKE2"/>
<keyword evidence="5" id="KW-0472">Membrane</keyword>
<dbReference type="GO" id="GO:0016747">
    <property type="term" value="F:acyltransferase activity, transferring groups other than amino-acyl groups"/>
    <property type="evidence" value="ECO:0007669"/>
    <property type="project" value="InterPro"/>
</dbReference>
<reference evidence="8" key="1">
    <citation type="submission" date="2021-08" db="EMBL/GenBank/DDBJ databases">
        <title>WGS assembly of Ceratopteris richardii.</title>
        <authorList>
            <person name="Marchant D.B."/>
            <person name="Chen G."/>
            <person name="Jenkins J."/>
            <person name="Shu S."/>
            <person name="Leebens-Mack J."/>
            <person name="Grimwood J."/>
            <person name="Schmutz J."/>
            <person name="Soltis P."/>
            <person name="Soltis D."/>
            <person name="Chen Z.-H."/>
        </authorList>
    </citation>
    <scope>NUCLEOTIDE SEQUENCE</scope>
    <source>
        <strain evidence="8">Whitten #5841</strain>
        <tissue evidence="8">Leaf</tissue>
    </source>
</reference>
<keyword evidence="9" id="KW-1185">Reference proteome</keyword>